<dbReference type="EMBL" id="JAQQWP010000004">
    <property type="protein sequence ID" value="KAK8120450.1"/>
    <property type="molecule type" value="Genomic_DNA"/>
</dbReference>
<dbReference type="AlphaFoldDB" id="A0AAW0QZR3"/>
<sequence>MLSNAETNGVMLIDFERSSLLQPPRRPLAQLVPNKRKRGPGNKYLGKAARKPQNGRDEGMAFAEETSRMRSVFLELDLSREQPTLTSLPTISGGISVPPDIPVLRRALERPVSALVGTLRCEGRCNKLRGDETAA</sequence>
<proteinExistence type="predicted"/>
<feature type="region of interest" description="Disordered" evidence="1">
    <location>
        <begin position="31"/>
        <end position="57"/>
    </location>
</feature>
<organism evidence="2 3">
    <name type="scientific">Apiospora kogelbergensis</name>
    <dbReference type="NCBI Taxonomy" id="1337665"/>
    <lineage>
        <taxon>Eukaryota</taxon>
        <taxon>Fungi</taxon>
        <taxon>Dikarya</taxon>
        <taxon>Ascomycota</taxon>
        <taxon>Pezizomycotina</taxon>
        <taxon>Sordariomycetes</taxon>
        <taxon>Xylariomycetidae</taxon>
        <taxon>Amphisphaeriales</taxon>
        <taxon>Apiosporaceae</taxon>
        <taxon>Apiospora</taxon>
    </lineage>
</organism>
<reference evidence="2 3" key="1">
    <citation type="submission" date="2023-01" db="EMBL/GenBank/DDBJ databases">
        <title>Analysis of 21 Apiospora genomes using comparative genomics revels a genus with tremendous synthesis potential of carbohydrate active enzymes and secondary metabolites.</title>
        <authorList>
            <person name="Sorensen T."/>
        </authorList>
    </citation>
    <scope>NUCLEOTIDE SEQUENCE [LARGE SCALE GENOMIC DNA]</scope>
    <source>
        <strain evidence="2 3">CBS 117206</strain>
    </source>
</reference>
<comment type="caution">
    <text evidence="2">The sequence shown here is derived from an EMBL/GenBank/DDBJ whole genome shotgun (WGS) entry which is preliminary data.</text>
</comment>
<evidence type="ECO:0000313" key="3">
    <source>
        <dbReference type="Proteomes" id="UP001392437"/>
    </source>
</evidence>
<dbReference type="Proteomes" id="UP001392437">
    <property type="component" value="Unassembled WGS sequence"/>
</dbReference>
<keyword evidence="3" id="KW-1185">Reference proteome</keyword>
<name>A0AAW0QZR3_9PEZI</name>
<gene>
    <name evidence="2" type="ORF">PG999_004570</name>
</gene>
<evidence type="ECO:0000256" key="1">
    <source>
        <dbReference type="SAM" id="MobiDB-lite"/>
    </source>
</evidence>
<protein>
    <submittedName>
        <fullName evidence="2">Uncharacterized protein</fullName>
    </submittedName>
</protein>
<evidence type="ECO:0000313" key="2">
    <source>
        <dbReference type="EMBL" id="KAK8120450.1"/>
    </source>
</evidence>
<accession>A0AAW0QZR3</accession>